<dbReference type="Pfam" id="PF13443">
    <property type="entry name" value="HTH_26"/>
    <property type="match status" value="1"/>
</dbReference>
<feature type="domain" description="HTH cro/C1-type" evidence="1">
    <location>
        <begin position="8"/>
        <end position="67"/>
    </location>
</feature>
<evidence type="ECO:0000313" key="3">
    <source>
        <dbReference type="Proteomes" id="UP000605676"/>
    </source>
</evidence>
<protein>
    <submittedName>
        <fullName evidence="2">Helix-turn-helix transcriptional regulator</fullName>
    </submittedName>
</protein>
<proteinExistence type="predicted"/>
<accession>A0ABS1HG11</accession>
<keyword evidence="3" id="KW-1185">Reference proteome</keyword>
<evidence type="ECO:0000259" key="1">
    <source>
        <dbReference type="Pfam" id="PF13443"/>
    </source>
</evidence>
<comment type="caution">
    <text evidence="2">The sequence shown here is derived from an EMBL/GenBank/DDBJ whole genome shotgun (WGS) entry which is preliminary data.</text>
</comment>
<dbReference type="EMBL" id="JAENRR010000007">
    <property type="protein sequence ID" value="MBK3516581.1"/>
    <property type="molecule type" value="Genomic_DNA"/>
</dbReference>
<gene>
    <name evidence="2" type="ORF">JIV24_04445</name>
</gene>
<dbReference type="InterPro" id="IPR001387">
    <property type="entry name" value="Cro/C1-type_HTH"/>
</dbReference>
<sequence length="118" mass="13670">MLEYDFTRVMKARGIDKPFKFLRQAGFSANFASKIKNNRVLRLTTEQLEKLCLLFKCTPNDLMVWTPTDSAHVDDHPLHKIRKSDVQVDMLKTINSIPLEHLSRINQLIKSEIEKSDG</sequence>
<dbReference type="RefSeq" id="WP_200463811.1">
    <property type="nucleotide sequence ID" value="NZ_JAENRR010000007.1"/>
</dbReference>
<dbReference type="Proteomes" id="UP000605676">
    <property type="component" value="Unassembled WGS sequence"/>
</dbReference>
<reference evidence="2 3" key="1">
    <citation type="submission" date="2021-01" db="EMBL/GenBank/DDBJ databases">
        <title>Carboxyliciviraga sp.nov., isolated from coastal sediments.</title>
        <authorList>
            <person name="Lu D."/>
            <person name="Zhang T."/>
        </authorList>
    </citation>
    <scope>NUCLEOTIDE SEQUENCE [LARGE SCALE GENOMIC DNA]</scope>
    <source>
        <strain evidence="2 3">N1Y132</strain>
    </source>
</reference>
<evidence type="ECO:0000313" key="2">
    <source>
        <dbReference type="EMBL" id="MBK3516581.1"/>
    </source>
</evidence>
<organism evidence="2 3">
    <name type="scientific">Carboxylicivirga marina</name>
    <dbReference type="NCBI Taxonomy" id="2800988"/>
    <lineage>
        <taxon>Bacteria</taxon>
        <taxon>Pseudomonadati</taxon>
        <taxon>Bacteroidota</taxon>
        <taxon>Bacteroidia</taxon>
        <taxon>Marinilabiliales</taxon>
        <taxon>Marinilabiliaceae</taxon>
        <taxon>Carboxylicivirga</taxon>
    </lineage>
</organism>
<name>A0ABS1HG11_9BACT</name>